<protein>
    <submittedName>
        <fullName evidence="7">Peroxiredoxin family protein</fullName>
    </submittedName>
</protein>
<dbReference type="RefSeq" id="WP_345338709.1">
    <property type="nucleotide sequence ID" value="NZ_BAABLI010000007.1"/>
</dbReference>
<reference evidence="8" key="1">
    <citation type="journal article" date="2019" name="Int. J. Syst. Evol. Microbiol.">
        <title>The Global Catalogue of Microorganisms (GCM) 10K type strain sequencing project: providing services to taxonomists for standard genome sequencing and annotation.</title>
        <authorList>
            <consortium name="The Broad Institute Genomics Platform"/>
            <consortium name="The Broad Institute Genome Sequencing Center for Infectious Disease"/>
            <person name="Wu L."/>
            <person name="Ma J."/>
        </authorList>
    </citation>
    <scope>NUCLEOTIDE SEQUENCE [LARGE SCALE GENOMIC DNA]</scope>
    <source>
        <strain evidence="8">CGMCC 1.10992</strain>
    </source>
</reference>
<keyword evidence="3" id="KW-1015">Disulfide bond</keyword>
<evidence type="ECO:0000313" key="8">
    <source>
        <dbReference type="Proteomes" id="UP001597380"/>
    </source>
</evidence>
<keyword evidence="4" id="KW-0676">Redox-active center</keyword>
<keyword evidence="5" id="KW-0732">Signal</keyword>
<dbReference type="InterPro" id="IPR036249">
    <property type="entry name" value="Thioredoxin-like_sf"/>
</dbReference>
<dbReference type="CDD" id="cd02966">
    <property type="entry name" value="TlpA_like_family"/>
    <property type="match status" value="1"/>
</dbReference>
<feature type="domain" description="Thioredoxin" evidence="6">
    <location>
        <begin position="46"/>
        <end position="186"/>
    </location>
</feature>
<name>A0ABW4XGB2_9GAMM</name>
<evidence type="ECO:0000313" key="7">
    <source>
        <dbReference type="EMBL" id="MFD2094546.1"/>
    </source>
</evidence>
<feature type="signal peptide" evidence="5">
    <location>
        <begin position="1"/>
        <end position="22"/>
    </location>
</feature>
<dbReference type="InterPro" id="IPR050553">
    <property type="entry name" value="Thioredoxin_ResA/DsbE_sf"/>
</dbReference>
<keyword evidence="8" id="KW-1185">Reference proteome</keyword>
<keyword evidence="2" id="KW-0201">Cytochrome c-type biogenesis</keyword>
<dbReference type="PROSITE" id="PS51352">
    <property type="entry name" value="THIOREDOXIN_2"/>
    <property type="match status" value="1"/>
</dbReference>
<gene>
    <name evidence="7" type="ORF">ACFSJ3_00990</name>
</gene>
<evidence type="ECO:0000256" key="4">
    <source>
        <dbReference type="ARBA" id="ARBA00023284"/>
    </source>
</evidence>
<accession>A0ABW4XGB2</accession>
<proteinExistence type="predicted"/>
<evidence type="ECO:0000256" key="2">
    <source>
        <dbReference type="ARBA" id="ARBA00022748"/>
    </source>
</evidence>
<sequence>MRLFSLYALCLLALLYFCCPMAKTRAEGGDASKPDEVTQPQAGFSGEEGEFAADFSLQRLDGSTFQLSDYRGKKAVYLVFWNTWCGHCIKKVPALKARYGALKDQIEFLAINTSWSDSPALINDFIAEYQTNYPMALDDGARITKQYKVWGSPTEFIIDINGVIQLRDGIPEDWQPHIAQWNHYQTECRQEELC</sequence>
<comment type="caution">
    <text evidence="7">The sequence shown here is derived from an EMBL/GenBank/DDBJ whole genome shotgun (WGS) entry which is preliminary data.</text>
</comment>
<organism evidence="7 8">
    <name type="scientific">Corallincola platygyrae</name>
    <dbReference type="NCBI Taxonomy" id="1193278"/>
    <lineage>
        <taxon>Bacteria</taxon>
        <taxon>Pseudomonadati</taxon>
        <taxon>Pseudomonadota</taxon>
        <taxon>Gammaproteobacteria</taxon>
        <taxon>Alteromonadales</taxon>
        <taxon>Psychromonadaceae</taxon>
        <taxon>Corallincola</taxon>
    </lineage>
</organism>
<dbReference type="PANTHER" id="PTHR42852:SF6">
    <property type="entry name" value="THIOL:DISULFIDE INTERCHANGE PROTEIN DSBE"/>
    <property type="match status" value="1"/>
</dbReference>
<evidence type="ECO:0000256" key="5">
    <source>
        <dbReference type="SAM" id="SignalP"/>
    </source>
</evidence>
<dbReference type="Pfam" id="PF00578">
    <property type="entry name" value="AhpC-TSA"/>
    <property type="match status" value="1"/>
</dbReference>
<dbReference type="InterPro" id="IPR013766">
    <property type="entry name" value="Thioredoxin_domain"/>
</dbReference>
<dbReference type="InterPro" id="IPR000866">
    <property type="entry name" value="AhpC/TSA"/>
</dbReference>
<comment type="subcellular location">
    <subcellularLocation>
        <location evidence="1">Cell envelope</location>
    </subcellularLocation>
</comment>
<evidence type="ECO:0000256" key="3">
    <source>
        <dbReference type="ARBA" id="ARBA00023157"/>
    </source>
</evidence>
<feature type="chain" id="PRO_5046361852" evidence="5">
    <location>
        <begin position="23"/>
        <end position="194"/>
    </location>
</feature>
<dbReference type="EMBL" id="JBHUHT010000004">
    <property type="protein sequence ID" value="MFD2094546.1"/>
    <property type="molecule type" value="Genomic_DNA"/>
</dbReference>
<dbReference type="PANTHER" id="PTHR42852">
    <property type="entry name" value="THIOL:DISULFIDE INTERCHANGE PROTEIN DSBE"/>
    <property type="match status" value="1"/>
</dbReference>
<dbReference type="SUPFAM" id="SSF52833">
    <property type="entry name" value="Thioredoxin-like"/>
    <property type="match status" value="1"/>
</dbReference>
<evidence type="ECO:0000256" key="1">
    <source>
        <dbReference type="ARBA" id="ARBA00004196"/>
    </source>
</evidence>
<dbReference type="Gene3D" id="3.40.30.10">
    <property type="entry name" value="Glutaredoxin"/>
    <property type="match status" value="1"/>
</dbReference>
<evidence type="ECO:0000259" key="6">
    <source>
        <dbReference type="PROSITE" id="PS51352"/>
    </source>
</evidence>
<dbReference type="Proteomes" id="UP001597380">
    <property type="component" value="Unassembled WGS sequence"/>
</dbReference>